<reference evidence="1 2" key="1">
    <citation type="journal article" date="2021" name="Microb. Ecol.">
        <title>Candidatus Mesenet longicola: Novel Endosymbionts of Brontispa longissima that Induce Cytoplasmic Incompatibility.</title>
        <authorList>
            <person name="Takano S."/>
            <person name="Gotoh Y."/>
            <person name="Hayashi T."/>
        </authorList>
    </citation>
    <scope>NUCLEOTIDE SEQUENCE [LARGE SCALE GENOMIC DNA]</scope>
    <source>
        <strain evidence="1">L5</strain>
    </source>
</reference>
<accession>A0A8J3HQ71</accession>
<name>A0A8J3HQ71_9RICK</name>
<evidence type="ECO:0000313" key="2">
    <source>
        <dbReference type="Proteomes" id="UP000637906"/>
    </source>
</evidence>
<sequence>MFFIRYNLDLDKEEKVIELLGYYNFRIETGNVIDEDEILNHCVYIYEDGANDTV</sequence>
<dbReference type="AlphaFoldDB" id="A0A8J3HQ71"/>
<organism evidence="1 2">
    <name type="scientific">Candidatus Mesenet longicola</name>
    <dbReference type="NCBI Taxonomy" id="1892558"/>
    <lineage>
        <taxon>Bacteria</taxon>
        <taxon>Pseudomonadati</taxon>
        <taxon>Pseudomonadota</taxon>
        <taxon>Alphaproteobacteria</taxon>
        <taxon>Rickettsiales</taxon>
        <taxon>Anaplasmataceae</taxon>
        <taxon>Candidatus Mesenet</taxon>
    </lineage>
</organism>
<evidence type="ECO:0000313" key="1">
    <source>
        <dbReference type="EMBL" id="GHM59826.1"/>
    </source>
</evidence>
<dbReference type="Proteomes" id="UP000637906">
    <property type="component" value="Unassembled WGS sequence"/>
</dbReference>
<comment type="caution">
    <text evidence="1">The sequence shown here is derived from an EMBL/GenBank/DDBJ whole genome shotgun (WGS) entry which is preliminary data.</text>
</comment>
<gene>
    <name evidence="1" type="ORF">sL5_08190</name>
</gene>
<protein>
    <submittedName>
        <fullName evidence="1">Uncharacterized protein</fullName>
    </submittedName>
</protein>
<dbReference type="EMBL" id="BNGU01000038">
    <property type="protein sequence ID" value="GHM59826.1"/>
    <property type="molecule type" value="Genomic_DNA"/>
</dbReference>
<keyword evidence="2" id="KW-1185">Reference proteome</keyword>
<proteinExistence type="predicted"/>